<reference evidence="3 4" key="1">
    <citation type="journal article" date="2014" name="Genome Announc.">
        <title>Trypanosoma cruzi Clone Dm28c Draft Genome Sequence.</title>
        <authorList>
            <person name="Grisard E.C."/>
            <person name="Teixeira S.M."/>
            <person name="de Almeida L.G."/>
            <person name="Stoco P.H."/>
            <person name="Gerber A.L."/>
            <person name="Talavera-Lopez C."/>
            <person name="Lima O.C."/>
            <person name="Andersson B."/>
            <person name="de Vasconcelos A.T."/>
        </authorList>
    </citation>
    <scope>NUCLEOTIDE SEQUENCE [LARGE SCALE GENOMIC DNA]</scope>
    <source>
        <strain evidence="3 4">Dm28c</strain>
    </source>
</reference>
<evidence type="ECO:0000256" key="2">
    <source>
        <dbReference type="SAM" id="Phobius"/>
    </source>
</evidence>
<evidence type="ECO:0000256" key="1">
    <source>
        <dbReference type="SAM" id="Coils"/>
    </source>
</evidence>
<dbReference type="VEuPathDB" id="TriTrypDB:TCDM_01535"/>
<accession>V5BZ26</accession>
<keyword evidence="2" id="KW-0472">Membrane</keyword>
<feature type="transmembrane region" description="Helical" evidence="2">
    <location>
        <begin position="38"/>
        <end position="58"/>
    </location>
</feature>
<proteinExistence type="predicted"/>
<protein>
    <submittedName>
        <fullName evidence="3">Uncharacterized protein</fullName>
    </submittedName>
</protein>
<evidence type="ECO:0000313" key="4">
    <source>
        <dbReference type="Proteomes" id="UP000017861"/>
    </source>
</evidence>
<dbReference type="EMBL" id="AYLP01000009">
    <property type="protein sequence ID" value="ESS69803.1"/>
    <property type="molecule type" value="Genomic_DNA"/>
</dbReference>
<dbReference type="OrthoDB" id="242440at2759"/>
<evidence type="ECO:0000313" key="3">
    <source>
        <dbReference type="EMBL" id="ESS69803.1"/>
    </source>
</evidence>
<comment type="caution">
    <text evidence="3">The sequence shown here is derived from an EMBL/GenBank/DDBJ whole genome shotgun (WGS) entry which is preliminary data.</text>
</comment>
<dbReference type="AlphaFoldDB" id="V5BZ26"/>
<dbReference type="Proteomes" id="UP000017861">
    <property type="component" value="Unassembled WGS sequence"/>
</dbReference>
<name>V5BZ26_TRYCR</name>
<keyword evidence="2" id="KW-1133">Transmembrane helix</keyword>
<sequence length="522" mass="60450">MKASFALFSMCMYASEIIQVPFSLFPKFFFSLTITQCFAVFFLFSLFSYFFFSLFLVYKLVPHLGWVMVIYSGRKALNSRVTDLEQKVCTETAKRQAAEKELLQHRSQQSPVLLNNSETMQKMLSEIEQVKEEKRNILEWLERGVLEAERVSKQLSQISEAIHRTELFESDVNQTLQKMNNHHNELQQILYGMNMQIGLMQQDIEIKERSDSIQIASNGSKKTECDPFFEEYLIITKKVENLKDKCALLEKAEETMECLAACSRLSLHELGKISVAVNSNSVWEDLEKTNNDSDSFDSENGEADTNHPQVFFPSAKMAIDRCDSCLCTIWSGLSRFGFDQVHLRRQRDIQFQEACMAVERDSKKTVENCAGSLQELRDELEVWKKKQRLFERLVCGAESAYQSDLSANPLQREDNEGHDKGFEDRVESTGDFFDNAKRKALSLGREHFQLKKTNDKLKRQLDVSMGDYNSVKELKHAYRDLEVRKNELASVNEKLRVINRWMKKCAWEVGKDVPMEFQGRVA</sequence>
<keyword evidence="1" id="KW-0175">Coiled coil</keyword>
<feature type="coiled-coil region" evidence="1">
    <location>
        <begin position="366"/>
        <end position="393"/>
    </location>
</feature>
<gene>
    <name evidence="3" type="ORF">TCDM_01535</name>
</gene>
<organism evidence="3 4">
    <name type="scientific">Trypanosoma cruzi Dm28c</name>
    <dbReference type="NCBI Taxonomy" id="1416333"/>
    <lineage>
        <taxon>Eukaryota</taxon>
        <taxon>Discoba</taxon>
        <taxon>Euglenozoa</taxon>
        <taxon>Kinetoplastea</taxon>
        <taxon>Metakinetoplastina</taxon>
        <taxon>Trypanosomatida</taxon>
        <taxon>Trypanosomatidae</taxon>
        <taxon>Trypanosoma</taxon>
        <taxon>Schizotrypanum</taxon>
    </lineage>
</organism>
<keyword evidence="2" id="KW-0812">Transmembrane</keyword>